<dbReference type="HAMAP" id="MF_00495">
    <property type="entry name" value="GPH_hydrolase_bact"/>
    <property type="match status" value="1"/>
</dbReference>
<evidence type="ECO:0000256" key="10">
    <source>
        <dbReference type="HAMAP-Rule" id="MF_00495"/>
    </source>
</evidence>
<sequence length="230" mass="24212">MTSGELADATIVFDLDGTLVDSAPDLVRALNETMDLEGLPHAKVDTARLLVGQGARNLIERVAALHGVSFSGERLDELTNELVRFYAADIARETKPFPGVLEALDTLSALGAKLSVCTNKRTALSVQLLETLGMAERFSAIVGADAVAEKKPHPDHYRAAVTRAGGTVRRSMMVGDTAADVASARAAGAPVAVVAFGYCDIGAEKLGADVLLNRFSELAPACRRLLAARP</sequence>
<feature type="binding site" evidence="10">
    <location>
        <position position="16"/>
    </location>
    <ligand>
        <name>Mg(2+)</name>
        <dbReference type="ChEBI" id="CHEBI:18420"/>
    </ligand>
</feature>
<evidence type="ECO:0000256" key="1">
    <source>
        <dbReference type="ARBA" id="ARBA00000830"/>
    </source>
</evidence>
<dbReference type="GO" id="GO:0005975">
    <property type="term" value="P:carbohydrate metabolic process"/>
    <property type="evidence" value="ECO:0007669"/>
    <property type="project" value="InterPro"/>
</dbReference>
<dbReference type="InterPro" id="IPR023198">
    <property type="entry name" value="PGP-like_dom2"/>
</dbReference>
<keyword evidence="7 10" id="KW-0378">Hydrolase</keyword>
<feature type="binding site" evidence="10">
    <location>
        <position position="14"/>
    </location>
    <ligand>
        <name>Mg(2+)</name>
        <dbReference type="ChEBI" id="CHEBI:18420"/>
    </ligand>
</feature>
<dbReference type="SFLD" id="SFLDG01135">
    <property type="entry name" value="C1.5.6:_HAD__Beta-PGM__Phospha"/>
    <property type="match status" value="1"/>
</dbReference>
<comment type="similarity">
    <text evidence="4 10">Belongs to the HAD-like hydrolase superfamily. CbbY/CbbZ/Gph/YieH family.</text>
</comment>
<dbReference type="GO" id="GO:0046872">
    <property type="term" value="F:metal ion binding"/>
    <property type="evidence" value="ECO:0007669"/>
    <property type="project" value="UniProtKB-KW"/>
</dbReference>
<dbReference type="GO" id="GO:0006281">
    <property type="term" value="P:DNA repair"/>
    <property type="evidence" value="ECO:0007669"/>
    <property type="project" value="TreeGrafter"/>
</dbReference>
<proteinExistence type="inferred from homology"/>
<dbReference type="UniPathway" id="UPA00865">
    <property type="reaction ID" value="UER00834"/>
</dbReference>
<dbReference type="GO" id="GO:0008967">
    <property type="term" value="F:phosphoglycolate phosphatase activity"/>
    <property type="evidence" value="ECO:0007669"/>
    <property type="project" value="UniProtKB-UniRule"/>
</dbReference>
<keyword evidence="9 10" id="KW-0119">Carbohydrate metabolism</keyword>
<gene>
    <name evidence="11" type="primary">gph</name>
    <name evidence="11" type="ORF">DSM104635_01516</name>
</gene>
<dbReference type="NCBIfam" id="TIGR01509">
    <property type="entry name" value="HAD-SF-IA-v3"/>
    <property type="match status" value="1"/>
</dbReference>
<organism evidence="11 12">
    <name type="scientific">Terricaulis silvestris</name>
    <dbReference type="NCBI Taxonomy" id="2686094"/>
    <lineage>
        <taxon>Bacteria</taxon>
        <taxon>Pseudomonadati</taxon>
        <taxon>Pseudomonadota</taxon>
        <taxon>Alphaproteobacteria</taxon>
        <taxon>Caulobacterales</taxon>
        <taxon>Caulobacteraceae</taxon>
        <taxon>Terricaulis</taxon>
    </lineage>
</organism>
<dbReference type="KEGG" id="tsv:DSM104635_01516"/>
<dbReference type="InterPro" id="IPR037512">
    <property type="entry name" value="PGPase_prok"/>
</dbReference>
<keyword evidence="12" id="KW-1185">Reference proteome</keyword>
<dbReference type="NCBIfam" id="TIGR01549">
    <property type="entry name" value="HAD-SF-IA-v1"/>
    <property type="match status" value="1"/>
</dbReference>
<dbReference type="EMBL" id="CP047045">
    <property type="protein sequence ID" value="QGZ94688.1"/>
    <property type="molecule type" value="Genomic_DNA"/>
</dbReference>
<evidence type="ECO:0000313" key="11">
    <source>
        <dbReference type="EMBL" id="QGZ94688.1"/>
    </source>
</evidence>
<evidence type="ECO:0000256" key="2">
    <source>
        <dbReference type="ARBA" id="ARBA00001946"/>
    </source>
</evidence>
<dbReference type="GO" id="GO:0005829">
    <property type="term" value="C:cytosol"/>
    <property type="evidence" value="ECO:0007669"/>
    <property type="project" value="TreeGrafter"/>
</dbReference>
<dbReference type="SFLD" id="SFLDG01129">
    <property type="entry name" value="C1.5:_HAD__Beta-PGM__Phosphata"/>
    <property type="match status" value="1"/>
</dbReference>
<dbReference type="Gene3D" id="3.40.50.1000">
    <property type="entry name" value="HAD superfamily/HAD-like"/>
    <property type="match status" value="1"/>
</dbReference>
<dbReference type="AlphaFoldDB" id="A0A6I6MMU6"/>
<dbReference type="Pfam" id="PF13419">
    <property type="entry name" value="HAD_2"/>
    <property type="match status" value="1"/>
</dbReference>
<feature type="binding site" evidence="10">
    <location>
        <position position="176"/>
    </location>
    <ligand>
        <name>Mg(2+)</name>
        <dbReference type="ChEBI" id="CHEBI:18420"/>
    </ligand>
</feature>
<name>A0A6I6MMU6_9CAUL</name>
<comment type="cofactor">
    <cofactor evidence="2 10">
        <name>Mg(2+)</name>
        <dbReference type="ChEBI" id="CHEBI:18420"/>
    </cofactor>
</comment>
<dbReference type="RefSeq" id="WP_158765610.1">
    <property type="nucleotide sequence ID" value="NZ_CP047045.1"/>
</dbReference>
<dbReference type="InterPro" id="IPR006439">
    <property type="entry name" value="HAD-SF_hydro_IA"/>
</dbReference>
<evidence type="ECO:0000256" key="8">
    <source>
        <dbReference type="ARBA" id="ARBA00022842"/>
    </source>
</evidence>
<keyword evidence="8 10" id="KW-0460">Magnesium</keyword>
<dbReference type="InterPro" id="IPR041492">
    <property type="entry name" value="HAD_2"/>
</dbReference>
<evidence type="ECO:0000256" key="9">
    <source>
        <dbReference type="ARBA" id="ARBA00023277"/>
    </source>
</evidence>
<evidence type="ECO:0000256" key="6">
    <source>
        <dbReference type="ARBA" id="ARBA00022723"/>
    </source>
</evidence>
<dbReference type="PRINTS" id="PR00413">
    <property type="entry name" value="HADHALOGNASE"/>
</dbReference>
<dbReference type="NCBIfam" id="TIGR01449">
    <property type="entry name" value="PGP_bact"/>
    <property type="match status" value="1"/>
</dbReference>
<comment type="catalytic activity">
    <reaction evidence="1 10">
        <text>2-phosphoglycolate + H2O = glycolate + phosphate</text>
        <dbReference type="Rhea" id="RHEA:14369"/>
        <dbReference type="ChEBI" id="CHEBI:15377"/>
        <dbReference type="ChEBI" id="CHEBI:29805"/>
        <dbReference type="ChEBI" id="CHEBI:43474"/>
        <dbReference type="ChEBI" id="CHEBI:58033"/>
        <dbReference type="EC" id="3.1.3.18"/>
    </reaction>
</comment>
<dbReference type="GO" id="GO:0046295">
    <property type="term" value="P:glycolate biosynthetic process"/>
    <property type="evidence" value="ECO:0007669"/>
    <property type="project" value="UniProtKB-UniRule"/>
</dbReference>
<evidence type="ECO:0000313" key="12">
    <source>
        <dbReference type="Proteomes" id="UP000431269"/>
    </source>
</evidence>
<protein>
    <recommendedName>
        <fullName evidence="5 10">Phosphoglycolate phosphatase</fullName>
        <shortName evidence="10">PGP</shortName>
        <shortName evidence="10">PGPase</shortName>
        <ecNumber evidence="5 10">3.1.3.18</ecNumber>
    </recommendedName>
</protein>
<evidence type="ECO:0000256" key="7">
    <source>
        <dbReference type="ARBA" id="ARBA00022801"/>
    </source>
</evidence>
<dbReference type="InterPro" id="IPR050155">
    <property type="entry name" value="HAD-like_hydrolase_sf"/>
</dbReference>
<comment type="function">
    <text evidence="10">Specifically catalyzes the dephosphorylation of 2-phosphoglycolate. Is involved in the dissimilation of the intracellular 2-phosphoglycolate formed during the DNA repair of 3'-phosphoglycolate ends, a major class of DNA lesions induced by oxidative stress.</text>
</comment>
<dbReference type="InterPro" id="IPR036412">
    <property type="entry name" value="HAD-like_sf"/>
</dbReference>
<dbReference type="EC" id="3.1.3.18" evidence="5 10"/>
<keyword evidence="6 10" id="KW-0479">Metal-binding</keyword>
<evidence type="ECO:0000256" key="5">
    <source>
        <dbReference type="ARBA" id="ARBA00013078"/>
    </source>
</evidence>
<dbReference type="InterPro" id="IPR023214">
    <property type="entry name" value="HAD_sf"/>
</dbReference>
<dbReference type="SUPFAM" id="SSF56784">
    <property type="entry name" value="HAD-like"/>
    <property type="match status" value="1"/>
</dbReference>
<dbReference type="Gene3D" id="1.10.150.240">
    <property type="entry name" value="Putative phosphatase, domain 2"/>
    <property type="match status" value="1"/>
</dbReference>
<evidence type="ECO:0000256" key="4">
    <source>
        <dbReference type="ARBA" id="ARBA00006171"/>
    </source>
</evidence>
<dbReference type="Proteomes" id="UP000431269">
    <property type="component" value="Chromosome"/>
</dbReference>
<feature type="active site" description="Nucleophile" evidence="10">
    <location>
        <position position="14"/>
    </location>
</feature>
<comment type="pathway">
    <text evidence="3 10">Organic acid metabolism; glycolate biosynthesis; glycolate from 2-phosphoglycolate: step 1/1.</text>
</comment>
<dbReference type="PANTHER" id="PTHR43434:SF1">
    <property type="entry name" value="PHOSPHOGLYCOLATE PHOSPHATASE"/>
    <property type="match status" value="1"/>
</dbReference>
<dbReference type="PANTHER" id="PTHR43434">
    <property type="entry name" value="PHOSPHOGLYCOLATE PHOSPHATASE"/>
    <property type="match status" value="1"/>
</dbReference>
<dbReference type="SFLD" id="SFLDS00003">
    <property type="entry name" value="Haloacid_Dehalogenase"/>
    <property type="match status" value="1"/>
</dbReference>
<reference evidence="12" key="1">
    <citation type="submission" date="2019-12" db="EMBL/GenBank/DDBJ databases">
        <title>Complete genome of Terracaulis silvestris 0127_4.</title>
        <authorList>
            <person name="Vieira S."/>
            <person name="Riedel T."/>
            <person name="Sproer C."/>
            <person name="Pascual J."/>
            <person name="Boedeker C."/>
            <person name="Overmann J."/>
        </authorList>
    </citation>
    <scope>NUCLEOTIDE SEQUENCE [LARGE SCALE GENOMIC DNA]</scope>
    <source>
        <strain evidence="12">0127_4</strain>
    </source>
</reference>
<accession>A0A6I6MMU6</accession>
<evidence type="ECO:0000256" key="3">
    <source>
        <dbReference type="ARBA" id="ARBA00004818"/>
    </source>
</evidence>